<evidence type="ECO:0000313" key="3">
    <source>
        <dbReference type="Proteomes" id="UP000281553"/>
    </source>
</evidence>
<dbReference type="EMBL" id="UYRU01011921">
    <property type="protein sequence ID" value="VDK47483.1"/>
    <property type="molecule type" value="Genomic_DNA"/>
</dbReference>
<reference evidence="2 3" key="1">
    <citation type="submission" date="2018-11" db="EMBL/GenBank/DDBJ databases">
        <authorList>
            <consortium name="Pathogen Informatics"/>
        </authorList>
    </citation>
    <scope>NUCLEOTIDE SEQUENCE [LARGE SCALE GENOMIC DNA]</scope>
</reference>
<name>A0A3P6QXF2_DIBLA</name>
<feature type="region of interest" description="Disordered" evidence="1">
    <location>
        <begin position="1"/>
        <end position="24"/>
    </location>
</feature>
<sequence>MFSSFSHSFAQNRSRNSRSKSNYTNTDESAMLAGLVQKYLSPTLIQKLTRADPSTTLTSCSFANSEADIGLPDVSMATRRYLEHHDLLGDRRGQRNYRDGGADSGRLRLASTPAFSEVAPVADFSNSISTLVPSAIDPRQDPASRFECESSLEAWSALRPSELFSAQPPP</sequence>
<dbReference type="OrthoDB" id="10455005at2759"/>
<feature type="non-terminal residue" evidence="2">
    <location>
        <position position="170"/>
    </location>
</feature>
<dbReference type="AlphaFoldDB" id="A0A3P6QXF2"/>
<evidence type="ECO:0000256" key="1">
    <source>
        <dbReference type="SAM" id="MobiDB-lite"/>
    </source>
</evidence>
<dbReference type="Proteomes" id="UP000281553">
    <property type="component" value="Unassembled WGS sequence"/>
</dbReference>
<proteinExistence type="predicted"/>
<protein>
    <submittedName>
        <fullName evidence="2">Uncharacterized protein</fullName>
    </submittedName>
</protein>
<feature type="compositionally biased region" description="Polar residues" evidence="1">
    <location>
        <begin position="1"/>
        <end position="11"/>
    </location>
</feature>
<gene>
    <name evidence="2" type="ORF">DILT_LOCUS1601</name>
</gene>
<organism evidence="2 3">
    <name type="scientific">Dibothriocephalus latus</name>
    <name type="common">Fish tapeworm</name>
    <name type="synonym">Diphyllobothrium latum</name>
    <dbReference type="NCBI Taxonomy" id="60516"/>
    <lineage>
        <taxon>Eukaryota</taxon>
        <taxon>Metazoa</taxon>
        <taxon>Spiralia</taxon>
        <taxon>Lophotrochozoa</taxon>
        <taxon>Platyhelminthes</taxon>
        <taxon>Cestoda</taxon>
        <taxon>Eucestoda</taxon>
        <taxon>Diphyllobothriidea</taxon>
        <taxon>Diphyllobothriidae</taxon>
        <taxon>Dibothriocephalus</taxon>
    </lineage>
</organism>
<keyword evidence="3" id="KW-1185">Reference proteome</keyword>
<evidence type="ECO:0000313" key="2">
    <source>
        <dbReference type="EMBL" id="VDK47483.1"/>
    </source>
</evidence>
<accession>A0A3P6QXF2</accession>